<proteinExistence type="predicted"/>
<evidence type="ECO:0000313" key="1">
    <source>
        <dbReference type="EMBL" id="JAD46001.1"/>
    </source>
</evidence>
<reference evidence="1" key="1">
    <citation type="submission" date="2014-09" db="EMBL/GenBank/DDBJ databases">
        <authorList>
            <person name="Magalhaes I.L.F."/>
            <person name="Oliveira U."/>
            <person name="Santos F.R."/>
            <person name="Vidigal T.H.D.A."/>
            <person name="Brescovit A.D."/>
            <person name="Santos A.J."/>
        </authorList>
    </citation>
    <scope>NUCLEOTIDE SEQUENCE</scope>
    <source>
        <tissue evidence="1">Shoot tissue taken approximately 20 cm above the soil surface</tissue>
    </source>
</reference>
<accession>A0A0A9A4I4</accession>
<protein>
    <submittedName>
        <fullName evidence="1">Uncharacterized protein</fullName>
    </submittedName>
</protein>
<organism evidence="1">
    <name type="scientific">Arundo donax</name>
    <name type="common">Giant reed</name>
    <name type="synonym">Donax arundinaceus</name>
    <dbReference type="NCBI Taxonomy" id="35708"/>
    <lineage>
        <taxon>Eukaryota</taxon>
        <taxon>Viridiplantae</taxon>
        <taxon>Streptophyta</taxon>
        <taxon>Embryophyta</taxon>
        <taxon>Tracheophyta</taxon>
        <taxon>Spermatophyta</taxon>
        <taxon>Magnoliopsida</taxon>
        <taxon>Liliopsida</taxon>
        <taxon>Poales</taxon>
        <taxon>Poaceae</taxon>
        <taxon>PACMAD clade</taxon>
        <taxon>Arundinoideae</taxon>
        <taxon>Arundineae</taxon>
        <taxon>Arundo</taxon>
    </lineage>
</organism>
<dbReference type="AlphaFoldDB" id="A0A0A9A4I4"/>
<sequence length="46" mass="5462">MFLLFWKPTRSVLQYGLEKQKKYLNPLPPNEMTIIHHDTTELSLSC</sequence>
<dbReference type="EMBL" id="GBRH01251894">
    <property type="protein sequence ID" value="JAD46001.1"/>
    <property type="molecule type" value="Transcribed_RNA"/>
</dbReference>
<reference evidence="1" key="2">
    <citation type="journal article" date="2015" name="Data Brief">
        <title>Shoot transcriptome of the giant reed, Arundo donax.</title>
        <authorList>
            <person name="Barrero R.A."/>
            <person name="Guerrero F.D."/>
            <person name="Moolhuijzen P."/>
            <person name="Goolsby J.A."/>
            <person name="Tidwell J."/>
            <person name="Bellgard S.E."/>
            <person name="Bellgard M.I."/>
        </authorList>
    </citation>
    <scope>NUCLEOTIDE SEQUENCE</scope>
    <source>
        <tissue evidence="1">Shoot tissue taken approximately 20 cm above the soil surface</tissue>
    </source>
</reference>
<name>A0A0A9A4I4_ARUDO</name>